<dbReference type="Proteomes" id="UP000709336">
    <property type="component" value="Unassembled WGS sequence"/>
</dbReference>
<dbReference type="Pfam" id="PF06445">
    <property type="entry name" value="GyrI-like"/>
    <property type="match status" value="1"/>
</dbReference>
<evidence type="ECO:0000313" key="5">
    <source>
        <dbReference type="EMBL" id="NMH58717.1"/>
    </source>
</evidence>
<evidence type="ECO:0000256" key="3">
    <source>
        <dbReference type="ARBA" id="ARBA00023163"/>
    </source>
</evidence>
<evidence type="ECO:0000259" key="4">
    <source>
        <dbReference type="PROSITE" id="PS01124"/>
    </source>
</evidence>
<dbReference type="Pfam" id="PF12833">
    <property type="entry name" value="HTH_18"/>
    <property type="match status" value="1"/>
</dbReference>
<gene>
    <name evidence="5" type="ORF">HCJ96_01600</name>
</gene>
<evidence type="ECO:0000256" key="1">
    <source>
        <dbReference type="ARBA" id="ARBA00023015"/>
    </source>
</evidence>
<dbReference type="InterPro" id="IPR011256">
    <property type="entry name" value="Reg_factor_effector_dom_sf"/>
</dbReference>
<dbReference type="InterPro" id="IPR020449">
    <property type="entry name" value="Tscrpt_reg_AraC-type_HTH"/>
</dbReference>
<dbReference type="SMART" id="SM00871">
    <property type="entry name" value="AraC_E_bind"/>
    <property type="match status" value="1"/>
</dbReference>
<dbReference type="SUPFAM" id="SSF55136">
    <property type="entry name" value="Probable bacterial effector-binding domain"/>
    <property type="match status" value="1"/>
</dbReference>
<dbReference type="Gene3D" id="1.10.10.60">
    <property type="entry name" value="Homeodomain-like"/>
    <property type="match status" value="2"/>
</dbReference>
<dbReference type="SUPFAM" id="SSF46689">
    <property type="entry name" value="Homeodomain-like"/>
    <property type="match status" value="2"/>
</dbReference>
<dbReference type="PANTHER" id="PTHR40055">
    <property type="entry name" value="TRANSCRIPTIONAL REGULATOR YGIV-RELATED"/>
    <property type="match status" value="1"/>
</dbReference>
<feature type="domain" description="HTH araC/xylS-type" evidence="4">
    <location>
        <begin position="10"/>
        <end position="109"/>
    </location>
</feature>
<dbReference type="PANTHER" id="PTHR40055:SF1">
    <property type="entry name" value="TRANSCRIPTIONAL REGULATOR YGIV-RELATED"/>
    <property type="match status" value="1"/>
</dbReference>
<evidence type="ECO:0000256" key="2">
    <source>
        <dbReference type="ARBA" id="ARBA00023125"/>
    </source>
</evidence>
<protein>
    <submittedName>
        <fullName evidence="5">AraC family transcriptional regulator</fullName>
    </submittedName>
</protein>
<keyword evidence="6" id="KW-1185">Reference proteome</keyword>
<proteinExistence type="predicted"/>
<reference evidence="5 6" key="1">
    <citation type="submission" date="2020-03" db="EMBL/GenBank/DDBJ databases">
        <title>Alteromonas ponticola sp. nov., isolated from seawater.</title>
        <authorList>
            <person name="Yoon J.-H."/>
            <person name="Kim Y.-O."/>
        </authorList>
    </citation>
    <scope>NUCLEOTIDE SEQUENCE [LARGE SCALE GENOMIC DNA]</scope>
    <source>
        <strain evidence="5 6">MYP5</strain>
    </source>
</reference>
<evidence type="ECO:0000313" key="6">
    <source>
        <dbReference type="Proteomes" id="UP000709336"/>
    </source>
</evidence>
<dbReference type="InterPro" id="IPR010499">
    <property type="entry name" value="AraC_E-bd"/>
</dbReference>
<dbReference type="PROSITE" id="PS01124">
    <property type="entry name" value="HTH_ARAC_FAMILY_2"/>
    <property type="match status" value="1"/>
</dbReference>
<dbReference type="PROSITE" id="PS00041">
    <property type="entry name" value="HTH_ARAC_FAMILY_1"/>
    <property type="match status" value="1"/>
</dbReference>
<dbReference type="InterPro" id="IPR018062">
    <property type="entry name" value="HTH_AraC-typ_CS"/>
</dbReference>
<comment type="caution">
    <text evidence="5">The sequence shown here is derived from an EMBL/GenBank/DDBJ whole genome shotgun (WGS) entry which is preliminary data.</text>
</comment>
<dbReference type="SMART" id="SM00342">
    <property type="entry name" value="HTH_ARAC"/>
    <property type="match status" value="1"/>
</dbReference>
<keyword evidence="3" id="KW-0804">Transcription</keyword>
<accession>A0ABX1R0V1</accession>
<dbReference type="PRINTS" id="PR00032">
    <property type="entry name" value="HTHARAC"/>
</dbReference>
<organism evidence="5 6">
    <name type="scientific">Alteromonas ponticola</name>
    <dbReference type="NCBI Taxonomy" id="2720613"/>
    <lineage>
        <taxon>Bacteria</taxon>
        <taxon>Pseudomonadati</taxon>
        <taxon>Pseudomonadota</taxon>
        <taxon>Gammaproteobacteria</taxon>
        <taxon>Alteromonadales</taxon>
        <taxon>Alteromonadaceae</taxon>
        <taxon>Alteromonas/Salinimonas group</taxon>
        <taxon>Alteromonas</taxon>
    </lineage>
</organism>
<keyword evidence="1" id="KW-0805">Transcription regulation</keyword>
<name>A0ABX1R0V1_9ALTE</name>
<dbReference type="Gene3D" id="3.20.80.10">
    <property type="entry name" value="Regulatory factor, effector binding domain"/>
    <property type="match status" value="1"/>
</dbReference>
<dbReference type="InterPro" id="IPR050908">
    <property type="entry name" value="SmbC-like"/>
</dbReference>
<dbReference type="RefSeq" id="WP_169209271.1">
    <property type="nucleotide sequence ID" value="NZ_JAATNW010000001.1"/>
</dbReference>
<dbReference type="InterPro" id="IPR009057">
    <property type="entry name" value="Homeodomain-like_sf"/>
</dbReference>
<dbReference type="InterPro" id="IPR029442">
    <property type="entry name" value="GyrI-like"/>
</dbReference>
<dbReference type="EMBL" id="JAATNW010000001">
    <property type="protein sequence ID" value="NMH58717.1"/>
    <property type="molecule type" value="Genomic_DNA"/>
</dbReference>
<keyword evidence="2" id="KW-0238">DNA-binding</keyword>
<dbReference type="InterPro" id="IPR018060">
    <property type="entry name" value="HTH_AraC"/>
</dbReference>
<sequence>MKTATTERTKKVIDYLARHLDNQPDLAELASVAGVSKYHFHRQFQQQFGVSLDVFQRLIRLRRAAWQLAFRPDSTVLDIAIEAGYGSSEAFSRAFKMYGGQSPGAFRAQPDWTVWDELSQPLKAIEGTVSQHEEITQEEVVLFPETDIALKIHTGAYQMLPQSLQQFIQWRKRHHLPPGKSRTFNLFFEESGKDGAMKFGIACSGAKYVEQNEQGVIKSVIPAMRCISKLFTGHEQQLGAQINALVDECKEPMDDGHPVIVERLRWFPDVPHHEAQFKIFLPLKT</sequence>